<evidence type="ECO:0000256" key="2">
    <source>
        <dbReference type="SAM" id="MobiDB-lite"/>
    </source>
</evidence>
<name>A0A0N4VNW2_ENTVE</name>
<evidence type="ECO:0000313" key="5">
    <source>
        <dbReference type="Proteomes" id="UP000274131"/>
    </source>
</evidence>
<dbReference type="Pfam" id="PF02191">
    <property type="entry name" value="OLF"/>
    <property type="match status" value="1"/>
</dbReference>
<reference evidence="4 5" key="2">
    <citation type="submission" date="2018-10" db="EMBL/GenBank/DDBJ databases">
        <authorList>
            <consortium name="Pathogen Informatics"/>
        </authorList>
    </citation>
    <scope>NUCLEOTIDE SEQUENCE [LARGE SCALE GENOMIC DNA]</scope>
</reference>
<sequence>MKNILEKSCDRLHDHCSRRGRKLVGFIGPRGPPGPQGPAGPPGKRGPTGPEGPMGLIGDVGREGPPGRDGVCNCTFPDIYMQPVAVPGPPIIQIQEKIVPVPVIIIKEVDMKGMETTDQSRIVEPAINSSYTSATPISSNETSSNVSQFDEFTPKTIKPTRGQQTLRADVQLTTITEPYSGPPTLGYNRKECTLAAVGIPVLHAESQYSSIGSWMRDSQPYSDEMSKRRWLTDDYASPVLYEYENEKQLLNKKQKIK</sequence>
<organism evidence="6">
    <name type="scientific">Enterobius vermicularis</name>
    <name type="common">Human pinworm</name>
    <dbReference type="NCBI Taxonomy" id="51028"/>
    <lineage>
        <taxon>Eukaryota</taxon>
        <taxon>Metazoa</taxon>
        <taxon>Ecdysozoa</taxon>
        <taxon>Nematoda</taxon>
        <taxon>Chromadorea</taxon>
        <taxon>Rhabditida</taxon>
        <taxon>Spirurina</taxon>
        <taxon>Oxyuridomorpha</taxon>
        <taxon>Oxyuroidea</taxon>
        <taxon>Oxyuridae</taxon>
        <taxon>Enterobius</taxon>
    </lineage>
</organism>
<reference evidence="6" key="1">
    <citation type="submission" date="2017-02" db="UniProtKB">
        <authorList>
            <consortium name="WormBaseParasite"/>
        </authorList>
    </citation>
    <scope>IDENTIFICATION</scope>
</reference>
<feature type="compositionally biased region" description="Pro residues" evidence="2">
    <location>
        <begin position="30"/>
        <end position="41"/>
    </location>
</feature>
<dbReference type="AlphaFoldDB" id="A0A0N4VNW2"/>
<dbReference type="OrthoDB" id="8626508at2759"/>
<evidence type="ECO:0000313" key="6">
    <source>
        <dbReference type="WBParaSite" id="EVEC_0001268501-mRNA-1"/>
    </source>
</evidence>
<evidence type="ECO:0000256" key="1">
    <source>
        <dbReference type="ARBA" id="ARBA00022737"/>
    </source>
</evidence>
<evidence type="ECO:0000313" key="4">
    <source>
        <dbReference type="EMBL" id="VDD97107.1"/>
    </source>
</evidence>
<dbReference type="InterPro" id="IPR003112">
    <property type="entry name" value="Olfac-like_dom"/>
</dbReference>
<accession>A0A0N4VNW2</accession>
<dbReference type="Pfam" id="PF01391">
    <property type="entry name" value="Collagen"/>
    <property type="match status" value="1"/>
</dbReference>
<feature type="region of interest" description="Disordered" evidence="2">
    <location>
        <begin position="24"/>
        <end position="54"/>
    </location>
</feature>
<protein>
    <submittedName>
        <fullName evidence="6">Olfactomedin-like domain-containing protein</fullName>
    </submittedName>
</protein>
<feature type="domain" description="Olfactomedin-like" evidence="3">
    <location>
        <begin position="194"/>
        <end position="255"/>
    </location>
</feature>
<dbReference type="EMBL" id="UXUI01012847">
    <property type="protein sequence ID" value="VDD97107.1"/>
    <property type="molecule type" value="Genomic_DNA"/>
</dbReference>
<dbReference type="Proteomes" id="UP000274131">
    <property type="component" value="Unassembled WGS sequence"/>
</dbReference>
<keyword evidence="5" id="KW-1185">Reference proteome</keyword>
<gene>
    <name evidence="4" type="ORF">EVEC_LOCUS11858</name>
</gene>
<keyword evidence="1" id="KW-0677">Repeat</keyword>
<dbReference type="STRING" id="51028.A0A0N4VNW2"/>
<dbReference type="WBParaSite" id="EVEC_0001268501-mRNA-1">
    <property type="protein sequence ID" value="EVEC_0001268501-mRNA-1"/>
    <property type="gene ID" value="EVEC_0001268501"/>
</dbReference>
<evidence type="ECO:0000259" key="3">
    <source>
        <dbReference type="Pfam" id="PF02191"/>
    </source>
</evidence>
<dbReference type="InterPro" id="IPR008160">
    <property type="entry name" value="Collagen"/>
</dbReference>
<proteinExistence type="predicted"/>